<dbReference type="Pfam" id="PF13927">
    <property type="entry name" value="Ig_3"/>
    <property type="match status" value="1"/>
</dbReference>
<dbReference type="GO" id="GO:0004197">
    <property type="term" value="F:cysteine-type endopeptidase activity"/>
    <property type="evidence" value="ECO:0007669"/>
    <property type="project" value="InterPro"/>
</dbReference>
<dbReference type="InterPro" id="IPR011600">
    <property type="entry name" value="Pept_C14_caspase"/>
</dbReference>
<evidence type="ECO:0000259" key="1">
    <source>
        <dbReference type="PROSITE" id="PS50208"/>
    </source>
</evidence>
<organism evidence="3 4">
    <name type="scientific">Cyprinus carpio carpio</name>
    <dbReference type="NCBI Taxonomy" id="630221"/>
    <lineage>
        <taxon>Eukaryota</taxon>
        <taxon>Metazoa</taxon>
        <taxon>Chordata</taxon>
        <taxon>Craniata</taxon>
        <taxon>Vertebrata</taxon>
        <taxon>Euteleostomi</taxon>
        <taxon>Actinopterygii</taxon>
        <taxon>Neopterygii</taxon>
        <taxon>Teleostei</taxon>
        <taxon>Ostariophysi</taxon>
        <taxon>Cypriniformes</taxon>
        <taxon>Cyprinidae</taxon>
        <taxon>Cyprininae</taxon>
        <taxon>Cyprinus</taxon>
    </lineage>
</organism>
<dbReference type="InterPro" id="IPR037940">
    <property type="entry name" value="MALT1_Death"/>
</dbReference>
<dbReference type="GO" id="GO:0006508">
    <property type="term" value="P:proteolysis"/>
    <property type="evidence" value="ECO:0007669"/>
    <property type="project" value="InterPro"/>
</dbReference>
<dbReference type="Pfam" id="PF00656">
    <property type="entry name" value="Peptidase_C14"/>
    <property type="match status" value="1"/>
</dbReference>
<dbReference type="OMA" id="IINCADI"/>
<dbReference type="FunFam" id="3.40.50.1460:FF:000004">
    <property type="entry name" value="Mucosa-associated lymphoid tissue lymphoma translocation protein 1"/>
    <property type="match status" value="1"/>
</dbReference>
<dbReference type="PROSITE" id="PS50835">
    <property type="entry name" value="IG_LIKE"/>
    <property type="match status" value="2"/>
</dbReference>
<dbReference type="Gene3D" id="1.10.533.10">
    <property type="entry name" value="Death Domain, Fas"/>
    <property type="match status" value="1"/>
</dbReference>
<dbReference type="Proteomes" id="UP001108240">
    <property type="component" value="Unplaced"/>
</dbReference>
<dbReference type="PROSITE" id="PS50208">
    <property type="entry name" value="CASPASE_P20"/>
    <property type="match status" value="1"/>
</dbReference>
<reference evidence="3" key="1">
    <citation type="submission" date="2025-08" db="UniProtKB">
        <authorList>
            <consortium name="Ensembl"/>
        </authorList>
    </citation>
    <scope>IDENTIFICATION</scope>
</reference>
<dbReference type="InterPro" id="IPR052039">
    <property type="entry name" value="Caspase-related_regulators"/>
</dbReference>
<accession>A0A8C1EP56</accession>
<dbReference type="AlphaFoldDB" id="A0A8C1EP56"/>
<dbReference type="InterPro" id="IPR041077">
    <property type="entry name" value="MALT1_Ig"/>
</dbReference>
<dbReference type="SMART" id="SM00408">
    <property type="entry name" value="IGc2"/>
    <property type="match status" value="2"/>
</dbReference>
<dbReference type="Gene3D" id="2.60.40.3360">
    <property type="match status" value="1"/>
</dbReference>
<keyword evidence="4" id="KW-1185">Reference proteome</keyword>
<dbReference type="InterPro" id="IPR033540">
    <property type="entry name" value="MALT1_IG-like_dom_sf"/>
</dbReference>
<feature type="domain" description="Caspase family p20" evidence="1">
    <location>
        <begin position="342"/>
        <end position="420"/>
    </location>
</feature>
<dbReference type="InterPro" id="IPR013783">
    <property type="entry name" value="Ig-like_fold"/>
</dbReference>
<feature type="domain" description="Ig-like" evidence="2">
    <location>
        <begin position="141"/>
        <end position="217"/>
    </location>
</feature>
<dbReference type="Pfam" id="PF18703">
    <property type="entry name" value="MALT1_Ig"/>
    <property type="match status" value="1"/>
</dbReference>
<reference evidence="3" key="2">
    <citation type="submission" date="2025-09" db="UniProtKB">
        <authorList>
            <consortium name="Ensembl"/>
        </authorList>
    </citation>
    <scope>IDENTIFICATION</scope>
</reference>
<dbReference type="InterPro" id="IPR036179">
    <property type="entry name" value="Ig-like_dom_sf"/>
</dbReference>
<dbReference type="Gene3D" id="3.40.50.1460">
    <property type="match status" value="1"/>
</dbReference>
<feature type="domain" description="Ig-like" evidence="2">
    <location>
        <begin position="242"/>
        <end position="316"/>
    </location>
</feature>
<dbReference type="CDD" id="cd08783">
    <property type="entry name" value="Death_MALT1"/>
    <property type="match status" value="1"/>
</dbReference>
<dbReference type="SMART" id="SM00409">
    <property type="entry name" value="IG"/>
    <property type="match status" value="2"/>
</dbReference>
<dbReference type="Gene3D" id="2.60.40.10">
    <property type="entry name" value="Immunoglobulins"/>
    <property type="match status" value="2"/>
</dbReference>
<proteinExistence type="predicted"/>
<evidence type="ECO:0000259" key="2">
    <source>
        <dbReference type="PROSITE" id="PS50835"/>
    </source>
</evidence>
<evidence type="ECO:0000313" key="3">
    <source>
        <dbReference type="Ensembl" id="ENSCCRP00000076731.2"/>
    </source>
</evidence>
<dbReference type="InterPro" id="IPR007110">
    <property type="entry name" value="Ig-like_dom"/>
</dbReference>
<dbReference type="InterPro" id="IPR011029">
    <property type="entry name" value="DEATH-like_dom_sf"/>
</dbReference>
<evidence type="ECO:0000313" key="4">
    <source>
        <dbReference type="Proteomes" id="UP001108240"/>
    </source>
</evidence>
<dbReference type="PANTHER" id="PTHR22576:SF40">
    <property type="entry name" value="MUCOSA-ASSOCIATED LYMPHOID TISSUE LYMPHOMA TRANSLOCATION PROTEIN 1"/>
    <property type="match status" value="1"/>
</dbReference>
<dbReference type="SUPFAM" id="SSF52129">
    <property type="entry name" value="Caspase-like"/>
    <property type="match status" value="1"/>
</dbReference>
<protein>
    <submittedName>
        <fullName evidence="3">MALT paracaspase 1</fullName>
    </submittedName>
</protein>
<dbReference type="InterPro" id="IPR001309">
    <property type="entry name" value="Pept_C14_p20"/>
</dbReference>
<dbReference type="GeneTree" id="ENSGT00390000018044"/>
<dbReference type="Ensembl" id="ENSCCRT00000083200.2">
    <property type="protein sequence ID" value="ENSCCRP00000076731.2"/>
    <property type="gene ID" value="ENSCCRG00000041508.2"/>
</dbReference>
<dbReference type="PANTHER" id="PTHR22576">
    <property type="entry name" value="MUCOSA ASSOCIATED LYMPHOID TISSUE LYMPHOMA TRANSLOCATION PROTEIN 1/PARACASPASE"/>
    <property type="match status" value="1"/>
</dbReference>
<dbReference type="InterPro" id="IPR029030">
    <property type="entry name" value="Caspase-like_dom_sf"/>
</dbReference>
<name>A0A8C1EP56_CYPCA</name>
<dbReference type="SUPFAM" id="SSF48726">
    <property type="entry name" value="Immunoglobulin"/>
    <property type="match status" value="2"/>
</dbReference>
<dbReference type="Pfam" id="PF13895">
    <property type="entry name" value="Ig_2"/>
    <property type="match status" value="1"/>
</dbReference>
<sequence length="831" mass="93600">MIINCADITYQCFAEHLHLSSAGQPITAVYQPFSPIMSDLNDNSLNINFLKASVLNRLCESLDKANNKGWRKLGEIVKSDKRFKVSLDDMDMCSLKALEADGSPSRSLLKLIGDQGCMVGELVEFLQIMGHTDALQCLKPPGIQILVQPQSVAVIAGHNLRLSCYAVGASCVQFQWFKKTEEVHNSSSPDLVFSPVRLKDAGFYICRVNCGNAYEFSHWAQVDVLDVPPRYGLVSLASEGRPRVLIQPQAQRLLVGDLLYLECGAIGRPLPQYQWYRNGVPIKKATKRKYTVKNLLPEHQGRYRCEIFCNKERTWSNEVNVVVVDDFLAIDRDCSLEKPYATDKVALLIGNLTYRNHPQLKAPMVDVYDLTNLLRQLNFKVVSLLDLTESEMRNAVEEFLSLLHKGVYGLLYYAGHGYENFGNSFMVPVDAPNPYRSGNCLCVQSILKLMQEKETGLNVFLLDMCRKRNVHDDAMPNVVLKVTANIVFGYATCQDAEAFELSSSGFTNGVFIKFLKERLLEDEKITVLLDRVAEDMGQFDPTKGKQALEIRSSLSERRSLTDPIRPGDYSDAAEAQNLLWSKAHELPESKLLDFDCGVQIKMDFAAEFSNVLVIYTSIVKKPEEMLSCQAHITNLPWDLDVDPKLMNKETLEETGSFLLSGSLPHHCLYTRLSSLQKLKEELAFTVCLQVQFNSLDDLVQWNMDVSIGKPLTAKLDLNRPTRKNSCQLTCFIPHSPSTSPSHSPASDRRFHSQGPCFPQQYANPYLNVCEPLHGAVGGYGDFRLYGDHTYQYENVPCSPFLNPPSIPIETTDDIDDMQNEFMNSLQLYNHP</sequence>
<dbReference type="InterPro" id="IPR003598">
    <property type="entry name" value="Ig_sub2"/>
</dbReference>
<dbReference type="SUPFAM" id="SSF47986">
    <property type="entry name" value="DEATH domain"/>
    <property type="match status" value="1"/>
</dbReference>
<dbReference type="InterPro" id="IPR003599">
    <property type="entry name" value="Ig_sub"/>
</dbReference>
<dbReference type="CDD" id="cd00096">
    <property type="entry name" value="Ig"/>
    <property type="match status" value="2"/>
</dbReference>